<organism evidence="1 2">
    <name type="scientific">Portunus trituberculatus</name>
    <name type="common">Swimming crab</name>
    <name type="synonym">Neptunus trituberculatus</name>
    <dbReference type="NCBI Taxonomy" id="210409"/>
    <lineage>
        <taxon>Eukaryota</taxon>
        <taxon>Metazoa</taxon>
        <taxon>Ecdysozoa</taxon>
        <taxon>Arthropoda</taxon>
        <taxon>Crustacea</taxon>
        <taxon>Multicrustacea</taxon>
        <taxon>Malacostraca</taxon>
        <taxon>Eumalacostraca</taxon>
        <taxon>Eucarida</taxon>
        <taxon>Decapoda</taxon>
        <taxon>Pleocyemata</taxon>
        <taxon>Brachyura</taxon>
        <taxon>Eubrachyura</taxon>
        <taxon>Portunoidea</taxon>
        <taxon>Portunidae</taxon>
        <taxon>Portuninae</taxon>
        <taxon>Portunus</taxon>
    </lineage>
</organism>
<gene>
    <name evidence="1" type="ORF">E2C01_055430</name>
</gene>
<dbReference type="AlphaFoldDB" id="A0A5B7GMF4"/>
<name>A0A5B7GMF4_PORTR</name>
<proteinExistence type="predicted"/>
<evidence type="ECO:0000313" key="1">
    <source>
        <dbReference type="EMBL" id="MPC61360.1"/>
    </source>
</evidence>
<comment type="caution">
    <text evidence="1">The sequence shown here is derived from an EMBL/GenBank/DDBJ whole genome shotgun (WGS) entry which is preliminary data.</text>
</comment>
<sequence length="85" mass="9462">MEMVCTDPHYGATSDVQLATFAGVSEEGELTKIGVMQRDKIPALQTEKTLLETPLIIFMALENSRDERAESEYVPILAVQHMNHA</sequence>
<reference evidence="1 2" key="1">
    <citation type="submission" date="2019-05" db="EMBL/GenBank/DDBJ databases">
        <title>Another draft genome of Portunus trituberculatus and its Hox gene families provides insights of decapod evolution.</title>
        <authorList>
            <person name="Jeong J.-H."/>
            <person name="Song I."/>
            <person name="Kim S."/>
            <person name="Choi T."/>
            <person name="Kim D."/>
            <person name="Ryu S."/>
            <person name="Kim W."/>
        </authorList>
    </citation>
    <scope>NUCLEOTIDE SEQUENCE [LARGE SCALE GENOMIC DNA]</scope>
    <source>
        <tissue evidence="1">Muscle</tissue>
    </source>
</reference>
<accession>A0A5B7GMF4</accession>
<evidence type="ECO:0000313" key="2">
    <source>
        <dbReference type="Proteomes" id="UP000324222"/>
    </source>
</evidence>
<keyword evidence="2" id="KW-1185">Reference proteome</keyword>
<dbReference type="Proteomes" id="UP000324222">
    <property type="component" value="Unassembled WGS sequence"/>
</dbReference>
<dbReference type="EMBL" id="VSRR010018457">
    <property type="protein sequence ID" value="MPC61360.1"/>
    <property type="molecule type" value="Genomic_DNA"/>
</dbReference>
<protein>
    <submittedName>
        <fullName evidence="1">Uncharacterized protein</fullName>
    </submittedName>
</protein>